<name>A0A4Y8M3C9_9BACL</name>
<feature type="transmembrane region" description="Helical" evidence="1">
    <location>
        <begin position="24"/>
        <end position="43"/>
    </location>
</feature>
<organism evidence="2 3">
    <name type="scientific">Cohnella luojiensis</name>
    <dbReference type="NCBI Taxonomy" id="652876"/>
    <lineage>
        <taxon>Bacteria</taxon>
        <taxon>Bacillati</taxon>
        <taxon>Bacillota</taxon>
        <taxon>Bacilli</taxon>
        <taxon>Bacillales</taxon>
        <taxon>Paenibacillaceae</taxon>
        <taxon>Cohnella</taxon>
    </lineage>
</organism>
<evidence type="ECO:0000313" key="2">
    <source>
        <dbReference type="EMBL" id="TFE29967.1"/>
    </source>
</evidence>
<evidence type="ECO:0000313" key="3">
    <source>
        <dbReference type="Proteomes" id="UP000297900"/>
    </source>
</evidence>
<protein>
    <submittedName>
        <fullName evidence="2">Uncharacterized protein</fullName>
    </submittedName>
</protein>
<sequence>MKDNNENERYKSDFAAWSDRIERLLMKGILLLVILLVVSQLVLRSPIARQWMTTTDEIEGVPFHYVAH</sequence>
<keyword evidence="1" id="KW-0812">Transmembrane</keyword>
<comment type="caution">
    <text evidence="2">The sequence shown here is derived from an EMBL/GenBank/DDBJ whole genome shotgun (WGS) entry which is preliminary data.</text>
</comment>
<dbReference type="RefSeq" id="WP_135150881.1">
    <property type="nucleotide sequence ID" value="NZ_SOMN01000003.1"/>
</dbReference>
<keyword evidence="3" id="KW-1185">Reference proteome</keyword>
<evidence type="ECO:0000256" key="1">
    <source>
        <dbReference type="SAM" id="Phobius"/>
    </source>
</evidence>
<keyword evidence="1" id="KW-0472">Membrane</keyword>
<dbReference type="EMBL" id="SOMN01000003">
    <property type="protein sequence ID" value="TFE29967.1"/>
    <property type="molecule type" value="Genomic_DNA"/>
</dbReference>
<keyword evidence="1" id="KW-1133">Transmembrane helix</keyword>
<accession>A0A4Y8M3C9</accession>
<proteinExistence type="predicted"/>
<dbReference type="Proteomes" id="UP000297900">
    <property type="component" value="Unassembled WGS sequence"/>
</dbReference>
<gene>
    <name evidence="2" type="ORF">E2980_04210</name>
</gene>
<reference evidence="2 3" key="1">
    <citation type="submission" date="2019-03" db="EMBL/GenBank/DDBJ databases">
        <title>Cohnella endophytica sp. nov., a novel endophytic bacterium isolated from bark of Sonneratia apetala.</title>
        <authorList>
            <person name="Tuo L."/>
        </authorList>
    </citation>
    <scope>NUCLEOTIDE SEQUENCE [LARGE SCALE GENOMIC DNA]</scope>
    <source>
        <strain evidence="2 3">CCTCC AB 208254</strain>
    </source>
</reference>
<dbReference type="AlphaFoldDB" id="A0A4Y8M3C9"/>